<proteinExistence type="predicted"/>
<reference evidence="1 2" key="1">
    <citation type="submission" date="2017-02" db="EMBL/GenBank/DDBJ databases">
        <authorList>
            <person name="Peterson S.W."/>
        </authorList>
    </citation>
    <scope>NUCLEOTIDE SEQUENCE [LARGE SCALE GENOMIC DNA]</scope>
    <source>
        <strain evidence="1 2">ATCC BAA-909</strain>
    </source>
</reference>
<dbReference type="AlphaFoldDB" id="A0A1T4LTT3"/>
<gene>
    <name evidence="1" type="ORF">SAMN02745152_00684</name>
</gene>
<organism evidence="1 2">
    <name type="scientific">Treponema berlinense</name>
    <dbReference type="NCBI Taxonomy" id="225004"/>
    <lineage>
        <taxon>Bacteria</taxon>
        <taxon>Pseudomonadati</taxon>
        <taxon>Spirochaetota</taxon>
        <taxon>Spirochaetia</taxon>
        <taxon>Spirochaetales</taxon>
        <taxon>Treponemataceae</taxon>
        <taxon>Treponema</taxon>
    </lineage>
</organism>
<sequence length="224" mass="25013">MNKTEKDLLIKIARNSEPQTAFDLLKKGKACDSEYAEIVQNQIDLGVKKMHLPEPWNGHLGKAKIMIISSNPSIGVDEDFPTAGWSDDEIADFFDNRFKNNSNGVSMYWKSIAKYAGWICPEVAGLDAVEILDKVVVSTEVVHCKSRSEIGVNACVEKEVHFLNEIVKKFSGEIVLIVGKVAQNFYENGMFSIPDRFKVAVIPHPNAHGVTDEERRNGMMEQLG</sequence>
<keyword evidence="2" id="KW-1185">Reference proteome</keyword>
<evidence type="ECO:0008006" key="3">
    <source>
        <dbReference type="Google" id="ProtNLM"/>
    </source>
</evidence>
<evidence type="ECO:0000313" key="1">
    <source>
        <dbReference type="EMBL" id="SJZ58123.1"/>
    </source>
</evidence>
<name>A0A1T4LTT3_9SPIR</name>
<dbReference type="GeneID" id="303366949"/>
<accession>A0A1T4LTT3</accession>
<dbReference type="EMBL" id="FUXC01000002">
    <property type="protein sequence ID" value="SJZ58123.1"/>
    <property type="molecule type" value="Genomic_DNA"/>
</dbReference>
<dbReference type="OrthoDB" id="4936622at2"/>
<protein>
    <recommendedName>
        <fullName evidence="3">Uracil DNA glycosylase superfamily protein</fullName>
    </recommendedName>
</protein>
<dbReference type="RefSeq" id="WP_078930420.1">
    <property type="nucleotide sequence ID" value="NZ_FUXC01000002.1"/>
</dbReference>
<dbReference type="STRING" id="225004.SAMN02745152_00684"/>
<dbReference type="Proteomes" id="UP000190395">
    <property type="component" value="Unassembled WGS sequence"/>
</dbReference>
<evidence type="ECO:0000313" key="2">
    <source>
        <dbReference type="Proteomes" id="UP000190395"/>
    </source>
</evidence>